<evidence type="ECO:0000313" key="3">
    <source>
        <dbReference type="EMBL" id="MDQ7909816.1"/>
    </source>
</evidence>
<evidence type="ECO:0000256" key="2">
    <source>
        <dbReference type="ARBA" id="ARBA00022801"/>
    </source>
</evidence>
<dbReference type="PANTHER" id="PTHR12737:SF9">
    <property type="entry name" value="DIMETHYLARGININASE"/>
    <property type="match status" value="1"/>
</dbReference>
<dbReference type="Gene3D" id="3.75.10.10">
    <property type="entry name" value="L-arginine/glycine Amidinotransferase, Chain A"/>
    <property type="match status" value="1"/>
</dbReference>
<dbReference type="Proteomes" id="UP001230908">
    <property type="component" value="Unassembled WGS sequence"/>
</dbReference>
<dbReference type="EMBL" id="JAVHUY010000047">
    <property type="protein sequence ID" value="MDQ7909816.1"/>
    <property type="molecule type" value="Genomic_DNA"/>
</dbReference>
<sequence length="266" mass="27687">MIQEVPHPMSRGIALVRQPSSRLAEGLVTHIERSTVDVDLARRQHDAYCAALADAGWSVLDVVPADHCPDSVFVEDTVVVSGTRAILARPGASQRRPEVAGTESAVRAVGLEVDKISSPGTLDGGDILQIGDTVYVGQGGRTNGAAIRQLRGLLADRRVVAVPLGRVLHLKSAVTALPDGTVVASPGLVDVGIFPAVRTVEEDAGCHVVCLGGDKVMISASAPKTTSLLEDLGFTPVVVDVSEFEKLEGCVTCLSVLVPGVSGPQH</sequence>
<protein>
    <submittedName>
        <fullName evidence="3">Arginine deiminase family protein</fullName>
    </submittedName>
</protein>
<accession>A0ABU0ZSR3</accession>
<dbReference type="Pfam" id="PF02274">
    <property type="entry name" value="ADI"/>
    <property type="match status" value="1"/>
</dbReference>
<dbReference type="PANTHER" id="PTHR12737">
    <property type="entry name" value="DIMETHYLARGININE DIMETHYLAMINOHYDROLASE"/>
    <property type="match status" value="1"/>
</dbReference>
<reference evidence="3 4" key="1">
    <citation type="submission" date="2023-08" db="EMBL/GenBank/DDBJ databases">
        <title>Phytohabitans sansha sp. nov., isolated from marine sediment.</title>
        <authorList>
            <person name="Zhao Y."/>
            <person name="Yi K."/>
        </authorList>
    </citation>
    <scope>NUCLEOTIDE SEQUENCE [LARGE SCALE GENOMIC DNA]</scope>
    <source>
        <strain evidence="3 4">ZYX-F-186</strain>
    </source>
</reference>
<gene>
    <name evidence="3" type="ORF">RB614_35500</name>
</gene>
<evidence type="ECO:0000256" key="1">
    <source>
        <dbReference type="ARBA" id="ARBA00008532"/>
    </source>
</evidence>
<comment type="caution">
    <text evidence="3">The sequence shown here is derived from an EMBL/GenBank/DDBJ whole genome shotgun (WGS) entry which is preliminary data.</text>
</comment>
<keyword evidence="2" id="KW-0378">Hydrolase</keyword>
<evidence type="ECO:0000313" key="4">
    <source>
        <dbReference type="Proteomes" id="UP001230908"/>
    </source>
</evidence>
<proteinExistence type="inferred from homology"/>
<keyword evidence="4" id="KW-1185">Reference proteome</keyword>
<name>A0ABU0ZSR3_9ACTN</name>
<comment type="similarity">
    <text evidence="1">Belongs to the DDAH family.</text>
</comment>
<organism evidence="3 4">
    <name type="scientific">Phytohabitans maris</name>
    <dbReference type="NCBI Taxonomy" id="3071409"/>
    <lineage>
        <taxon>Bacteria</taxon>
        <taxon>Bacillati</taxon>
        <taxon>Actinomycetota</taxon>
        <taxon>Actinomycetes</taxon>
        <taxon>Micromonosporales</taxon>
        <taxon>Micromonosporaceae</taxon>
    </lineage>
</organism>
<dbReference type="NCBIfam" id="NF045660">
    <property type="entry name" value="DiMthArgaseDdahStm"/>
    <property type="match status" value="1"/>
</dbReference>
<dbReference type="SUPFAM" id="SSF55909">
    <property type="entry name" value="Pentein"/>
    <property type="match status" value="1"/>
</dbReference>
<dbReference type="InterPro" id="IPR033199">
    <property type="entry name" value="DDAH-like"/>
</dbReference>
<dbReference type="RefSeq" id="WP_308717073.1">
    <property type="nucleotide sequence ID" value="NZ_JAVHUY010000047.1"/>
</dbReference>